<dbReference type="EMBL" id="MU001811">
    <property type="protein sequence ID" value="KAF2797230.1"/>
    <property type="molecule type" value="Genomic_DNA"/>
</dbReference>
<keyword evidence="2" id="KW-1185">Reference proteome</keyword>
<proteinExistence type="predicted"/>
<reference evidence="1" key="1">
    <citation type="journal article" date="2020" name="Stud. Mycol.">
        <title>101 Dothideomycetes genomes: a test case for predicting lifestyles and emergence of pathogens.</title>
        <authorList>
            <person name="Haridas S."/>
            <person name="Albert R."/>
            <person name="Binder M."/>
            <person name="Bloem J."/>
            <person name="Labutti K."/>
            <person name="Salamov A."/>
            <person name="Andreopoulos B."/>
            <person name="Baker S."/>
            <person name="Barry K."/>
            <person name="Bills G."/>
            <person name="Bluhm B."/>
            <person name="Cannon C."/>
            <person name="Castanera R."/>
            <person name="Culley D."/>
            <person name="Daum C."/>
            <person name="Ezra D."/>
            <person name="Gonzalez J."/>
            <person name="Henrissat B."/>
            <person name="Kuo A."/>
            <person name="Liang C."/>
            <person name="Lipzen A."/>
            <person name="Lutzoni F."/>
            <person name="Magnuson J."/>
            <person name="Mondo S."/>
            <person name="Nolan M."/>
            <person name="Ohm R."/>
            <person name="Pangilinan J."/>
            <person name="Park H.-J."/>
            <person name="Ramirez L."/>
            <person name="Alfaro M."/>
            <person name="Sun H."/>
            <person name="Tritt A."/>
            <person name="Yoshinaga Y."/>
            <person name="Zwiers L.-H."/>
            <person name="Turgeon B."/>
            <person name="Goodwin S."/>
            <person name="Spatafora J."/>
            <person name="Crous P."/>
            <person name="Grigoriev I."/>
        </authorList>
    </citation>
    <scope>NUCLEOTIDE SEQUENCE</scope>
    <source>
        <strain evidence="1">CBS 109.77</strain>
    </source>
</reference>
<evidence type="ECO:0000313" key="2">
    <source>
        <dbReference type="Proteomes" id="UP000799757"/>
    </source>
</evidence>
<protein>
    <submittedName>
        <fullName evidence="1">Uncharacterized protein</fullName>
    </submittedName>
</protein>
<sequence>MEPTPWSPSYTDVRATRIMLEGFKVPTELVLDILDRARYWPSQILIGRSTRVESKANVCLYGSVWSENIFQGLGGEEENLKLREIEFDILSRDQGWTSQGTEGTYNTSSWLEISIMRRRPDYSGPSIAVSANDIIPIVEADIEKIAFWNSGDLRHLIEHRGWAFISRPSSAQRYPQEGDESIAWYLQGNKVATEASELSKVVWAMDKWVGIEGSGKGEGFLEELKKGDLVLIWARAKFPGWVCDVKSIRMTIRFGV</sequence>
<organism evidence="1 2">
    <name type="scientific">Melanomma pulvis-pyrius CBS 109.77</name>
    <dbReference type="NCBI Taxonomy" id="1314802"/>
    <lineage>
        <taxon>Eukaryota</taxon>
        <taxon>Fungi</taxon>
        <taxon>Dikarya</taxon>
        <taxon>Ascomycota</taxon>
        <taxon>Pezizomycotina</taxon>
        <taxon>Dothideomycetes</taxon>
        <taxon>Pleosporomycetidae</taxon>
        <taxon>Pleosporales</taxon>
        <taxon>Melanommataceae</taxon>
        <taxon>Melanomma</taxon>
    </lineage>
</organism>
<accession>A0A6A6XL21</accession>
<evidence type="ECO:0000313" key="1">
    <source>
        <dbReference type="EMBL" id="KAF2797230.1"/>
    </source>
</evidence>
<name>A0A6A6XL21_9PLEO</name>
<dbReference type="AlphaFoldDB" id="A0A6A6XL21"/>
<gene>
    <name evidence="1" type="ORF">K505DRAFT_347397</name>
</gene>
<dbReference type="OrthoDB" id="66095at2759"/>
<dbReference type="Proteomes" id="UP000799757">
    <property type="component" value="Unassembled WGS sequence"/>
</dbReference>